<dbReference type="EMBL" id="KK198757">
    <property type="protein sequence ID" value="KCW71510.1"/>
    <property type="molecule type" value="Genomic_DNA"/>
</dbReference>
<protein>
    <submittedName>
        <fullName evidence="1">Uncharacterized protein</fullName>
    </submittedName>
</protein>
<evidence type="ECO:0000313" key="1">
    <source>
        <dbReference type="EMBL" id="KCW71510.1"/>
    </source>
</evidence>
<gene>
    <name evidence="1" type="ORF">EUGRSUZ_E00061</name>
</gene>
<organism evidence="1">
    <name type="scientific">Eucalyptus grandis</name>
    <name type="common">Flooded gum</name>
    <dbReference type="NCBI Taxonomy" id="71139"/>
    <lineage>
        <taxon>Eukaryota</taxon>
        <taxon>Viridiplantae</taxon>
        <taxon>Streptophyta</taxon>
        <taxon>Embryophyta</taxon>
        <taxon>Tracheophyta</taxon>
        <taxon>Spermatophyta</taxon>
        <taxon>Magnoliopsida</taxon>
        <taxon>eudicotyledons</taxon>
        <taxon>Gunneridae</taxon>
        <taxon>Pentapetalae</taxon>
        <taxon>rosids</taxon>
        <taxon>malvids</taxon>
        <taxon>Myrtales</taxon>
        <taxon>Myrtaceae</taxon>
        <taxon>Myrtoideae</taxon>
        <taxon>Eucalypteae</taxon>
        <taxon>Eucalyptus</taxon>
    </lineage>
</organism>
<accession>A0A059C0S5</accession>
<dbReference type="InParanoid" id="A0A059C0S5"/>
<name>A0A059C0S5_EUCGR</name>
<reference evidence="1" key="1">
    <citation type="submission" date="2013-07" db="EMBL/GenBank/DDBJ databases">
        <title>The genome of Eucalyptus grandis.</title>
        <authorList>
            <person name="Schmutz J."/>
            <person name="Hayes R."/>
            <person name="Myburg A."/>
            <person name="Tuskan G."/>
            <person name="Grattapaglia D."/>
            <person name="Rokhsar D.S."/>
        </authorList>
    </citation>
    <scope>NUCLEOTIDE SEQUENCE</scope>
    <source>
        <tissue evidence="1">Leaf extractions</tissue>
    </source>
</reference>
<dbReference type="Gramene" id="KCW71510">
    <property type="protein sequence ID" value="KCW71510"/>
    <property type="gene ID" value="EUGRSUZ_E00061"/>
</dbReference>
<proteinExistence type="predicted"/>
<dbReference type="AlphaFoldDB" id="A0A059C0S5"/>
<sequence>MLELLAVKTPKLRGHKLQDWLEAIAHCIQQLVIHFLKQGHLKETISQAMHLKLLINISCRVSKRSICVSRLRESRRESHSQ</sequence>